<protein>
    <recommendedName>
        <fullName evidence="4">Glucose / Sorbosone dehydrogenase family protein</fullName>
    </recommendedName>
</protein>
<keyword evidence="1" id="KW-0812">Transmembrane</keyword>
<keyword evidence="3" id="KW-1185">Reference proteome</keyword>
<evidence type="ECO:0000313" key="3">
    <source>
        <dbReference type="Proteomes" id="UP000031366"/>
    </source>
</evidence>
<gene>
    <name evidence="2" type="ORF">U732_3868</name>
</gene>
<dbReference type="EMBL" id="AYSO01000012">
    <property type="protein sequence ID" value="KIE48058.1"/>
    <property type="molecule type" value="Genomic_DNA"/>
</dbReference>
<comment type="caution">
    <text evidence="2">The sequence shown here is derived from an EMBL/GenBank/DDBJ whole genome shotgun (WGS) entry which is preliminary data.</text>
</comment>
<keyword evidence="1" id="KW-1133">Transmembrane helix</keyword>
<dbReference type="Gene3D" id="2.120.10.30">
    <property type="entry name" value="TolB, C-terminal domain"/>
    <property type="match status" value="1"/>
</dbReference>
<dbReference type="SUPFAM" id="SSF50952">
    <property type="entry name" value="Soluble quinoprotein glucose dehydrogenase"/>
    <property type="match status" value="1"/>
</dbReference>
<accession>A0A0C1U8M1</accession>
<dbReference type="AlphaFoldDB" id="A0A0C1U8M1"/>
<evidence type="ECO:0000256" key="1">
    <source>
        <dbReference type="SAM" id="Phobius"/>
    </source>
</evidence>
<dbReference type="InterPro" id="IPR011042">
    <property type="entry name" value="6-blade_b-propeller_TolB-like"/>
</dbReference>
<dbReference type="OrthoDB" id="9770043at2"/>
<proteinExistence type="predicted"/>
<name>A0A0C1U8M1_9CLOT</name>
<reference evidence="2 3" key="1">
    <citation type="journal article" date="2015" name="Infect. Genet. Evol.">
        <title>Genomic sequences of six botulinum neurotoxin-producing strains representing three clostridial species illustrate the mobility and diversity of botulinum neurotoxin genes.</title>
        <authorList>
            <person name="Smith T.J."/>
            <person name="Hill K.K."/>
            <person name="Xie G."/>
            <person name="Foley B.T."/>
            <person name="Williamson C.H."/>
            <person name="Foster J.T."/>
            <person name="Johnson S.L."/>
            <person name="Chertkov O."/>
            <person name="Teshima H."/>
            <person name="Gibbons H.S."/>
            <person name="Johnsky L.A."/>
            <person name="Karavis M.A."/>
            <person name="Smith L.A."/>
        </authorList>
    </citation>
    <scope>NUCLEOTIDE SEQUENCE [LARGE SCALE GENOMIC DNA]</scope>
    <source>
        <strain evidence="2 3">CDC 2741</strain>
    </source>
</reference>
<evidence type="ECO:0000313" key="2">
    <source>
        <dbReference type="EMBL" id="KIE48058.1"/>
    </source>
</evidence>
<sequence>MKKICGWILLIIFSISIFIFVSKNKNDYGISCKENDVALEIKYKGLSNSMDFDKDEEGNYYIAFKDRIIIIEESGKSYSLFSKNSLNISSIVYDREKIYYASDSSIFCYDLKSKEHSECIKGIPNIGDYNKVLLKLRGEYLFIAIGSATNSGVVGEDNLWKKNYPTEHDYSPNSITLKGHNFGERNTGAFVEYGKSNLAGHIIEKNEIGNSTVVIYNINTKAYETFAWGIRNIMGLDFSSEGKLVATVGGMEDRGLRPISNDSDYIYEIQKGVWHGFPDFSGGDPVTSLRFLDKENKPTEFILEKHPNQTPPGPLYQYNKVSALGTIAVDSQGELGEKDSVYFYDKLDKKIYNYNKSKTSKEYIAFGDKTQVESIKILDNRLNVLENNQGVLYELKACGNKNNVISLNELFRYLLFIALTLVIMIIILCI</sequence>
<dbReference type="InterPro" id="IPR011041">
    <property type="entry name" value="Quinoprot_gluc/sorb_DH_b-prop"/>
</dbReference>
<organism evidence="2 3">
    <name type="scientific">Clostridium argentinense CDC 2741</name>
    <dbReference type="NCBI Taxonomy" id="1418104"/>
    <lineage>
        <taxon>Bacteria</taxon>
        <taxon>Bacillati</taxon>
        <taxon>Bacillota</taxon>
        <taxon>Clostridia</taxon>
        <taxon>Eubacteriales</taxon>
        <taxon>Clostridiaceae</taxon>
        <taxon>Clostridium</taxon>
    </lineage>
</organism>
<keyword evidence="1" id="KW-0472">Membrane</keyword>
<feature type="transmembrane region" description="Helical" evidence="1">
    <location>
        <begin position="410"/>
        <end position="429"/>
    </location>
</feature>
<dbReference type="STRING" id="29341.RSJ17_11780"/>
<dbReference type="Proteomes" id="UP000031366">
    <property type="component" value="Unassembled WGS sequence"/>
</dbReference>
<feature type="transmembrane region" description="Helical" evidence="1">
    <location>
        <begin position="5"/>
        <end position="22"/>
    </location>
</feature>
<dbReference type="RefSeq" id="WP_039630399.1">
    <property type="nucleotide sequence ID" value="NZ_AYSO01000012.1"/>
</dbReference>
<evidence type="ECO:0008006" key="4">
    <source>
        <dbReference type="Google" id="ProtNLM"/>
    </source>
</evidence>